<dbReference type="GO" id="GO:0003677">
    <property type="term" value="F:DNA binding"/>
    <property type="evidence" value="ECO:0007669"/>
    <property type="project" value="UniProtKB-UniRule"/>
</dbReference>
<dbReference type="eggNOG" id="COG1309">
    <property type="taxonomic scope" value="Bacteria"/>
</dbReference>
<sequence length="167" mass="18803">MAAAGISKKTFYVRFNSKADLFEAVFLRFIEERIPVIEREAGHVGSASDCLHRIALASLKVALTPDVIAFQRIITAEAIRFPQFALVMNDFGQSRLHSLIERCLEQAVEAGEIKVPDIRFAADCFLNLTMRPPVDRAVLGLERAELTHVKRTALKRTVEFFLESCRP</sequence>
<organism evidence="4 5">
    <name type="scientific">Methylobacterium oryzae CBMB20</name>
    <dbReference type="NCBI Taxonomy" id="693986"/>
    <lineage>
        <taxon>Bacteria</taxon>
        <taxon>Pseudomonadati</taxon>
        <taxon>Pseudomonadota</taxon>
        <taxon>Alphaproteobacteria</taxon>
        <taxon>Hyphomicrobiales</taxon>
        <taxon>Methylobacteriaceae</taxon>
        <taxon>Methylobacterium</taxon>
    </lineage>
</organism>
<keyword evidence="1 2" id="KW-0238">DNA-binding</keyword>
<dbReference type="Proteomes" id="UP000029492">
    <property type="component" value="Chromosome"/>
</dbReference>
<comment type="caution">
    <text evidence="2">Lacks conserved residue(s) required for the propagation of feature annotation.</text>
</comment>
<keyword evidence="5" id="KW-1185">Reference proteome</keyword>
<dbReference type="Gene3D" id="1.10.10.60">
    <property type="entry name" value="Homeodomain-like"/>
    <property type="match status" value="1"/>
</dbReference>
<dbReference type="Pfam" id="PF14246">
    <property type="entry name" value="TetR_C_7"/>
    <property type="match status" value="1"/>
</dbReference>
<dbReference type="InterPro" id="IPR036271">
    <property type="entry name" value="Tet_transcr_reg_TetR-rel_C_sf"/>
</dbReference>
<evidence type="ECO:0000313" key="4">
    <source>
        <dbReference type="EMBL" id="AIQ91334.1"/>
    </source>
</evidence>
<dbReference type="Gene3D" id="1.10.357.10">
    <property type="entry name" value="Tetracycline Repressor, domain 2"/>
    <property type="match status" value="1"/>
</dbReference>
<evidence type="ECO:0000259" key="3">
    <source>
        <dbReference type="PROSITE" id="PS50977"/>
    </source>
</evidence>
<evidence type="ECO:0000313" key="5">
    <source>
        <dbReference type="Proteomes" id="UP000029492"/>
    </source>
</evidence>
<protein>
    <submittedName>
        <fullName evidence="4">TetR family transcriptional regulator</fullName>
    </submittedName>
</protein>
<dbReference type="InterPro" id="IPR001647">
    <property type="entry name" value="HTH_TetR"/>
</dbReference>
<dbReference type="STRING" id="693986.MOC_3579"/>
<dbReference type="KEGG" id="mor:MOC_3579"/>
<dbReference type="SUPFAM" id="SSF46689">
    <property type="entry name" value="Homeodomain-like"/>
    <property type="match status" value="1"/>
</dbReference>
<dbReference type="Pfam" id="PF00440">
    <property type="entry name" value="TetR_N"/>
    <property type="match status" value="1"/>
</dbReference>
<gene>
    <name evidence="4" type="ORF">MOC_3579</name>
</gene>
<proteinExistence type="predicted"/>
<dbReference type="SUPFAM" id="SSF48498">
    <property type="entry name" value="Tetracyclin repressor-like, C-terminal domain"/>
    <property type="match status" value="1"/>
</dbReference>
<dbReference type="EMBL" id="CP003811">
    <property type="protein sequence ID" value="AIQ91334.1"/>
    <property type="molecule type" value="Genomic_DNA"/>
</dbReference>
<reference evidence="4 5" key="1">
    <citation type="journal article" date="2014" name="PLoS ONE">
        <title>Genome Information of Methylobacterium oryzae, a Plant-Probiotic Methylotroph in the Phyllosphere.</title>
        <authorList>
            <person name="Kwak M.J."/>
            <person name="Jeong H."/>
            <person name="Madhaiyan M."/>
            <person name="Lee Y."/>
            <person name="Sa T.M."/>
            <person name="Oh T.K."/>
            <person name="Kim J.F."/>
        </authorList>
    </citation>
    <scope>NUCLEOTIDE SEQUENCE [LARGE SCALE GENOMIC DNA]</scope>
    <source>
        <strain evidence="4 5">CBMB20</strain>
    </source>
</reference>
<dbReference type="HOGENOM" id="CLU_069356_27_1_5"/>
<dbReference type="PROSITE" id="PS50977">
    <property type="entry name" value="HTH_TETR_2"/>
    <property type="match status" value="1"/>
</dbReference>
<evidence type="ECO:0000256" key="1">
    <source>
        <dbReference type="ARBA" id="ARBA00023125"/>
    </source>
</evidence>
<dbReference type="InterPro" id="IPR039536">
    <property type="entry name" value="TetR_C_Proteobacteria"/>
</dbReference>
<dbReference type="AlphaFoldDB" id="A0A089Q9S6"/>
<accession>A0A089Q9S6</accession>
<evidence type="ECO:0000256" key="2">
    <source>
        <dbReference type="PROSITE-ProRule" id="PRU00335"/>
    </source>
</evidence>
<dbReference type="InterPro" id="IPR009057">
    <property type="entry name" value="Homeodomain-like_sf"/>
</dbReference>
<feature type="domain" description="HTH tetR-type" evidence="3">
    <location>
        <begin position="1"/>
        <end position="33"/>
    </location>
</feature>
<name>A0A089Q9S6_9HYPH</name>